<proteinExistence type="predicted"/>
<name>X0UAE1_9ZZZZ</name>
<evidence type="ECO:0000313" key="1">
    <source>
        <dbReference type="EMBL" id="GAG02490.1"/>
    </source>
</evidence>
<comment type="caution">
    <text evidence="1">The sequence shown here is derived from an EMBL/GenBank/DDBJ whole genome shotgun (WGS) entry which is preliminary data.</text>
</comment>
<sequence>MTEQLNMFEGQRLRDKGIAQSLEKADRQIDKWSSKAYGFLLEYTKTNREFMAEDVRNASIGFIPQPKNGRAWGGVFVMAKKNGIIISKGFSSVKNP</sequence>
<reference evidence="1" key="1">
    <citation type="journal article" date="2014" name="Front. Microbiol.">
        <title>High frequency of phylogenetically diverse reductive dehalogenase-homologous genes in deep subseafloor sedimentary metagenomes.</title>
        <authorList>
            <person name="Kawai M."/>
            <person name="Futagami T."/>
            <person name="Toyoda A."/>
            <person name="Takaki Y."/>
            <person name="Nishi S."/>
            <person name="Hori S."/>
            <person name="Arai W."/>
            <person name="Tsubouchi T."/>
            <person name="Morono Y."/>
            <person name="Uchiyama I."/>
            <person name="Ito T."/>
            <person name="Fujiyama A."/>
            <person name="Inagaki F."/>
            <person name="Takami H."/>
        </authorList>
    </citation>
    <scope>NUCLEOTIDE SEQUENCE</scope>
    <source>
        <strain evidence="1">Expedition CK06-06</strain>
    </source>
</reference>
<dbReference type="EMBL" id="BARS01027926">
    <property type="protein sequence ID" value="GAG02490.1"/>
    <property type="molecule type" value="Genomic_DNA"/>
</dbReference>
<organism evidence="1">
    <name type="scientific">marine sediment metagenome</name>
    <dbReference type="NCBI Taxonomy" id="412755"/>
    <lineage>
        <taxon>unclassified sequences</taxon>
        <taxon>metagenomes</taxon>
        <taxon>ecological metagenomes</taxon>
    </lineage>
</organism>
<protein>
    <submittedName>
        <fullName evidence="1">Uncharacterized protein</fullName>
    </submittedName>
</protein>
<feature type="non-terminal residue" evidence="1">
    <location>
        <position position="96"/>
    </location>
</feature>
<accession>X0UAE1</accession>
<gene>
    <name evidence="1" type="ORF">S01H1_43819</name>
</gene>
<dbReference type="AlphaFoldDB" id="X0UAE1"/>